<evidence type="ECO:0000256" key="2">
    <source>
        <dbReference type="ARBA" id="ARBA00022112"/>
    </source>
</evidence>
<dbReference type="PANTHER" id="PTHR13799">
    <property type="entry name" value="NGG1 INTERACTING FACTOR 3"/>
    <property type="match status" value="1"/>
</dbReference>
<proteinExistence type="inferred from homology"/>
<comment type="similarity">
    <text evidence="1 4">Belongs to the GTP cyclohydrolase I type 2/NIF3 family.</text>
</comment>
<keyword evidence="3 4" id="KW-0479">Metal-binding</keyword>
<dbReference type="SUPFAM" id="SSF102705">
    <property type="entry name" value="NIF3 (NGG1p interacting factor 3)-like"/>
    <property type="match status" value="1"/>
</dbReference>
<evidence type="ECO:0000256" key="4">
    <source>
        <dbReference type="PIRNR" id="PIRNR037489"/>
    </source>
</evidence>
<evidence type="ECO:0000313" key="5">
    <source>
        <dbReference type="EMBL" id="MFD1677823.1"/>
    </source>
</evidence>
<gene>
    <name evidence="5" type="ORF">ACFSB2_24470</name>
</gene>
<dbReference type="Gene3D" id="3.40.1390.30">
    <property type="entry name" value="NIF3 (NGG1p interacting factor 3)-like"/>
    <property type="match status" value="1"/>
</dbReference>
<dbReference type="EMBL" id="JBHUCX010000099">
    <property type="protein sequence ID" value="MFD1677823.1"/>
    <property type="molecule type" value="Genomic_DNA"/>
</dbReference>
<dbReference type="Pfam" id="PF01784">
    <property type="entry name" value="DUF34_NIF3"/>
    <property type="match status" value="1"/>
</dbReference>
<evidence type="ECO:0000313" key="6">
    <source>
        <dbReference type="Proteomes" id="UP001597079"/>
    </source>
</evidence>
<evidence type="ECO:0000256" key="1">
    <source>
        <dbReference type="ARBA" id="ARBA00006964"/>
    </source>
</evidence>
<dbReference type="InterPro" id="IPR015867">
    <property type="entry name" value="N-reg_PII/ATP_PRibTrfase_C"/>
</dbReference>
<dbReference type="InterPro" id="IPR017221">
    <property type="entry name" value="DUF34/NIF3_bac"/>
</dbReference>
<sequence>MTTPIYARDIIAAMEEIAPAKLALPKDKIGLQVGNVDKLVKRVWVALEASPETIAAAAHHEVDMLVTHHALLFHPLAQLDTGQARHRAIQQLLQADMVVFSAHTNLDVAPGGVNDVIAQRLSLQDVEILDVTYRSRLYKLVIYVPTTHVHLVREAICAAGAGSIGNYAHCTFSATGQGTFMPGEGTSPFIGERGQLAKVEETRLETVVPESRLTAVLQQMHAAHPYEEVAYDILHLHQTGEEYGIGRVGQLAKPLSLAAFAEQVRDAFGMSHIRFAGEPSLEVERVAVLGGSGSHWAQASLAQGAQVLVTADVGHHDAADAMQDGLAIVEATHAALEQPVCEVLAAQLRQQLGADAQVDISASPVSVDPFTWL</sequence>
<reference evidence="6" key="1">
    <citation type="journal article" date="2019" name="Int. J. Syst. Evol. Microbiol.">
        <title>The Global Catalogue of Microorganisms (GCM) 10K type strain sequencing project: providing services to taxonomists for standard genome sequencing and annotation.</title>
        <authorList>
            <consortium name="The Broad Institute Genomics Platform"/>
            <consortium name="The Broad Institute Genome Sequencing Center for Infectious Disease"/>
            <person name="Wu L."/>
            <person name="Ma J."/>
        </authorList>
    </citation>
    <scope>NUCLEOTIDE SEQUENCE [LARGE SCALE GENOMIC DNA]</scope>
    <source>
        <strain evidence="6">CGMCC 1.12286</strain>
    </source>
</reference>
<dbReference type="NCBIfam" id="TIGR00486">
    <property type="entry name" value="YbgI_SA1388"/>
    <property type="match status" value="1"/>
</dbReference>
<dbReference type="RefSeq" id="WP_377945739.1">
    <property type="nucleotide sequence ID" value="NZ_JBHUCX010000099.1"/>
</dbReference>
<dbReference type="PIRSF" id="PIRSF037489">
    <property type="entry name" value="UCP037489_NIF3_YqfO"/>
    <property type="match status" value="1"/>
</dbReference>
<keyword evidence="6" id="KW-1185">Reference proteome</keyword>
<evidence type="ECO:0000256" key="3">
    <source>
        <dbReference type="ARBA" id="ARBA00022723"/>
    </source>
</evidence>
<dbReference type="PANTHER" id="PTHR13799:SF14">
    <property type="entry name" value="GTP CYCLOHYDROLASE 1 TYPE 2 HOMOLOG"/>
    <property type="match status" value="1"/>
</dbReference>
<dbReference type="InterPro" id="IPR002678">
    <property type="entry name" value="DUF34/NIF3"/>
</dbReference>
<dbReference type="Proteomes" id="UP001597079">
    <property type="component" value="Unassembled WGS sequence"/>
</dbReference>
<comment type="caution">
    <text evidence="5">The sequence shown here is derived from an EMBL/GenBank/DDBJ whole genome shotgun (WGS) entry which is preliminary data.</text>
</comment>
<dbReference type="Gene3D" id="3.30.70.120">
    <property type="match status" value="1"/>
</dbReference>
<protein>
    <recommendedName>
        <fullName evidence="2 4">GTP cyclohydrolase 1 type 2 homolog</fullName>
    </recommendedName>
</protein>
<name>A0ABW4JQF9_9BACL</name>
<accession>A0ABW4JQF9</accession>
<dbReference type="InterPro" id="IPR036069">
    <property type="entry name" value="DUF34/NIF3_sf"/>
</dbReference>
<organism evidence="5 6">
    <name type="scientific">Alicyclobacillus fodiniaquatilis</name>
    <dbReference type="NCBI Taxonomy" id="1661150"/>
    <lineage>
        <taxon>Bacteria</taxon>
        <taxon>Bacillati</taxon>
        <taxon>Bacillota</taxon>
        <taxon>Bacilli</taxon>
        <taxon>Bacillales</taxon>
        <taxon>Alicyclobacillaceae</taxon>
        <taxon>Alicyclobacillus</taxon>
    </lineage>
</organism>